<dbReference type="RefSeq" id="WP_066384755.1">
    <property type="nucleotide sequence ID" value="NZ_LTAZ01000013.1"/>
</dbReference>
<evidence type="ECO:0000313" key="2">
    <source>
        <dbReference type="EMBL" id="KYH24320.1"/>
    </source>
</evidence>
<accession>A0A151A9U1</accession>
<evidence type="ECO:0000256" key="1">
    <source>
        <dbReference type="SAM" id="MobiDB-lite"/>
    </source>
</evidence>
<organism evidence="2 3">
    <name type="scientific">Halalkalicoccus paucihalophilus</name>
    <dbReference type="NCBI Taxonomy" id="1008153"/>
    <lineage>
        <taxon>Archaea</taxon>
        <taxon>Methanobacteriati</taxon>
        <taxon>Methanobacteriota</taxon>
        <taxon>Stenosarchaea group</taxon>
        <taxon>Halobacteria</taxon>
        <taxon>Halobacteriales</taxon>
        <taxon>Halococcaceae</taxon>
        <taxon>Halalkalicoccus</taxon>
    </lineage>
</organism>
<name>A0A151A9U1_9EURY</name>
<feature type="region of interest" description="Disordered" evidence="1">
    <location>
        <begin position="105"/>
        <end position="125"/>
    </location>
</feature>
<feature type="compositionally biased region" description="Basic and acidic residues" evidence="1">
    <location>
        <begin position="22"/>
        <end position="42"/>
    </location>
</feature>
<keyword evidence="3" id="KW-1185">Reference proteome</keyword>
<comment type="caution">
    <text evidence="2">The sequence shown here is derived from an EMBL/GenBank/DDBJ whole genome shotgun (WGS) entry which is preliminary data.</text>
</comment>
<feature type="compositionally biased region" description="Basic and acidic residues" evidence="1">
    <location>
        <begin position="106"/>
        <end position="119"/>
    </location>
</feature>
<protein>
    <recommendedName>
        <fullName evidence="4">Chromosome partition protein Smc</fullName>
    </recommendedName>
</protein>
<reference evidence="2 3" key="1">
    <citation type="submission" date="2016-02" db="EMBL/GenBank/DDBJ databases">
        <title>Genome sequence of Halalkalicoccus paucihalophilus DSM 24557.</title>
        <authorList>
            <person name="Poehlein A."/>
            <person name="Daniel R."/>
        </authorList>
    </citation>
    <scope>NUCLEOTIDE SEQUENCE [LARGE SCALE GENOMIC DNA]</scope>
    <source>
        <strain evidence="2 3">DSM 24557</strain>
    </source>
</reference>
<feature type="region of interest" description="Disordered" evidence="1">
    <location>
        <begin position="1"/>
        <end position="42"/>
    </location>
</feature>
<dbReference type="AlphaFoldDB" id="A0A151A9U1"/>
<proteinExistence type="predicted"/>
<dbReference type="EMBL" id="LTAZ01000013">
    <property type="protein sequence ID" value="KYH24320.1"/>
    <property type="molecule type" value="Genomic_DNA"/>
</dbReference>
<dbReference type="OrthoDB" id="302880at2157"/>
<evidence type="ECO:0008006" key="4">
    <source>
        <dbReference type="Google" id="ProtNLM"/>
    </source>
</evidence>
<gene>
    <name evidence="2" type="ORF">HAPAU_33030</name>
</gene>
<dbReference type="Proteomes" id="UP000075321">
    <property type="component" value="Unassembled WGS sequence"/>
</dbReference>
<sequence>MVPARRVDSGNPADIAKQTDPNGDHATTDRVNKFETEVEQKGNRIEDLAEELQEYKRFAGSKFADVRRRLDDIETQANATELTENESTATQPTETPLERICTLPEHVVDRSRNDDHEDGFPLINR</sequence>
<dbReference type="PATRIC" id="fig|1008153.3.peg.3468"/>
<evidence type="ECO:0000313" key="3">
    <source>
        <dbReference type="Proteomes" id="UP000075321"/>
    </source>
</evidence>